<feature type="chain" id="PRO_5008905293" evidence="3">
    <location>
        <begin position="25"/>
        <end position="226"/>
    </location>
</feature>
<evidence type="ECO:0000256" key="3">
    <source>
        <dbReference type="SAM" id="SignalP"/>
    </source>
</evidence>
<organism evidence="5 6">
    <name type="scientific">Orchesella cincta</name>
    <name type="common">Springtail</name>
    <name type="synonym">Podura cincta</name>
    <dbReference type="NCBI Taxonomy" id="48709"/>
    <lineage>
        <taxon>Eukaryota</taxon>
        <taxon>Metazoa</taxon>
        <taxon>Ecdysozoa</taxon>
        <taxon>Arthropoda</taxon>
        <taxon>Hexapoda</taxon>
        <taxon>Collembola</taxon>
        <taxon>Entomobryomorpha</taxon>
        <taxon>Entomobryoidea</taxon>
        <taxon>Orchesellidae</taxon>
        <taxon>Orchesellinae</taxon>
        <taxon>Orchesella</taxon>
    </lineage>
</organism>
<evidence type="ECO:0000259" key="4">
    <source>
        <dbReference type="Pfam" id="PF11938"/>
    </source>
</evidence>
<comment type="similarity">
    <text evidence="1">Belongs to the canopy family.</text>
</comment>
<sequence length="226" mass="25538">MNPLDFPTTVTLIIALTSASSVLSENGDASKKAVKAKGEFEEENYGVKYASKCEVCKIVTSEVEHQLNSKFNSPEVLEIGYNYLQDSNKNKKKAVYEKSLIRLQEALESTCGAMLEYNIHKERKDWTRFARGQSQTFKTLHGLRNKGVKVDLGMPTEMWDKPSAEITQLKSQCDTFIETNEDEIESWYQDGSQSPLEQVICKKVLKKKEQGCLAESPVDKPVKTEL</sequence>
<evidence type="ECO:0000313" key="6">
    <source>
        <dbReference type="Proteomes" id="UP000094527"/>
    </source>
</evidence>
<evidence type="ECO:0000256" key="2">
    <source>
        <dbReference type="ARBA" id="ARBA00022729"/>
    </source>
</evidence>
<keyword evidence="6" id="KW-1185">Reference proteome</keyword>
<dbReference type="InterPro" id="IPR021852">
    <property type="entry name" value="DUF3456"/>
</dbReference>
<dbReference type="OMA" id="CKFLTME"/>
<comment type="caution">
    <text evidence="5">The sequence shown here is derived from an EMBL/GenBank/DDBJ whole genome shotgun (WGS) entry which is preliminary data.</text>
</comment>
<evidence type="ECO:0000256" key="1">
    <source>
        <dbReference type="ARBA" id="ARBA00007285"/>
    </source>
</evidence>
<dbReference type="Pfam" id="PF11938">
    <property type="entry name" value="DUF3456"/>
    <property type="match status" value="1"/>
</dbReference>
<protein>
    <submittedName>
        <fullName evidence="5">Protein canopy 4</fullName>
    </submittedName>
</protein>
<dbReference type="EMBL" id="LJIJ01000121">
    <property type="protein sequence ID" value="ODN02192.1"/>
    <property type="molecule type" value="Genomic_DNA"/>
</dbReference>
<dbReference type="Proteomes" id="UP000094527">
    <property type="component" value="Unassembled WGS sequence"/>
</dbReference>
<dbReference type="OrthoDB" id="70770at2759"/>
<name>A0A1D2NAC2_ORCCI</name>
<dbReference type="AlphaFoldDB" id="A0A1D2NAC2"/>
<feature type="domain" description="DUF3456" evidence="4">
    <location>
        <begin position="52"/>
        <end position="204"/>
    </location>
</feature>
<proteinExistence type="inferred from homology"/>
<dbReference type="PANTHER" id="PTHR15382">
    <property type="entry name" value="CTG4A-RELATED"/>
    <property type="match status" value="1"/>
</dbReference>
<dbReference type="PANTHER" id="PTHR15382:SF8">
    <property type="entry name" value="CANOPY B"/>
    <property type="match status" value="1"/>
</dbReference>
<evidence type="ECO:0000313" key="5">
    <source>
        <dbReference type="EMBL" id="ODN02192.1"/>
    </source>
</evidence>
<dbReference type="STRING" id="48709.A0A1D2NAC2"/>
<keyword evidence="2 3" id="KW-0732">Signal</keyword>
<feature type="signal peptide" evidence="3">
    <location>
        <begin position="1"/>
        <end position="24"/>
    </location>
</feature>
<gene>
    <name evidence="5" type="ORF">Ocin01_04495</name>
</gene>
<accession>A0A1D2NAC2</accession>
<reference evidence="5 6" key="1">
    <citation type="journal article" date="2016" name="Genome Biol. Evol.">
        <title>Gene Family Evolution Reflects Adaptation to Soil Environmental Stressors in the Genome of the Collembolan Orchesella cincta.</title>
        <authorList>
            <person name="Faddeeva-Vakhrusheva A."/>
            <person name="Derks M.F."/>
            <person name="Anvar S.Y."/>
            <person name="Agamennone V."/>
            <person name="Suring W."/>
            <person name="Smit S."/>
            <person name="van Straalen N.M."/>
            <person name="Roelofs D."/>
        </authorList>
    </citation>
    <scope>NUCLEOTIDE SEQUENCE [LARGE SCALE GENOMIC DNA]</scope>
    <source>
        <tissue evidence="5">Mixed pool</tissue>
    </source>
</reference>